<evidence type="ECO:0000313" key="1">
    <source>
        <dbReference type="EMBL" id="CUU41496.1"/>
    </source>
</evidence>
<proteinExistence type="predicted"/>
<dbReference type="RefSeq" id="WP_055036721.1">
    <property type="nucleotide sequence ID" value="NZ_AP014854.2"/>
</dbReference>
<dbReference type="EMBL" id="LN907867">
    <property type="protein sequence ID" value="CUU41496.1"/>
    <property type="molecule type" value="Genomic_DNA"/>
</dbReference>
<keyword evidence="2" id="KW-1185">Reference proteome</keyword>
<protein>
    <submittedName>
        <fullName evidence="1">Uncharacterized protein</fullName>
    </submittedName>
</protein>
<accession>A0A0P0ISR3</accession>
<dbReference type="AlphaFoldDB" id="A0A0P0ISR3"/>
<sequence length="80" mass="8642">MTSARSGGRFAARMKRLADFPGDGPPPVDEACELLCEDHVGTYVLPYLCWWVDGTWRQAGTGEPVMAGVVAWRKWSGGGG</sequence>
<dbReference type="Proteomes" id="UP000065734">
    <property type="component" value="Chromosome I"/>
</dbReference>
<dbReference type="KEGG" id="bvr:BVIR_1046"/>
<name>A0A0P0ISR3_BLAVI</name>
<organism evidence="1 2">
    <name type="scientific">Blastochloris viridis</name>
    <name type="common">Rhodopseudomonas viridis</name>
    <dbReference type="NCBI Taxonomy" id="1079"/>
    <lineage>
        <taxon>Bacteria</taxon>
        <taxon>Pseudomonadati</taxon>
        <taxon>Pseudomonadota</taxon>
        <taxon>Alphaproteobacteria</taxon>
        <taxon>Hyphomicrobiales</taxon>
        <taxon>Blastochloridaceae</taxon>
        <taxon>Blastochloris</taxon>
    </lineage>
</organism>
<evidence type="ECO:0000313" key="2">
    <source>
        <dbReference type="Proteomes" id="UP000065734"/>
    </source>
</evidence>
<reference evidence="2" key="1">
    <citation type="journal article" date="2016" name="Genome Announc.">
        <title>Revised genome sequence of the purple photosynthetic bacterium Blastochloris viridis.</title>
        <authorList>
            <person name="Liu L.N."/>
            <person name="Faulkner M."/>
            <person name="Liu X."/>
            <person name="Huang F."/>
            <person name="Darby A.C."/>
            <person name="Hall N."/>
        </authorList>
    </citation>
    <scope>NUCLEOTIDE SEQUENCE [LARGE SCALE GENOMIC DNA]</scope>
    <source>
        <strain evidence="2">ATCC 19567 / DSM 133 / F</strain>
    </source>
</reference>
<gene>
    <name evidence="1" type="ORF">BVIRIDIS_04890</name>
</gene>
<dbReference type="OrthoDB" id="8243867at2"/>